<keyword evidence="1" id="KW-0347">Helicase</keyword>
<organism evidence="4 5">
    <name type="scientific">Juglans regia</name>
    <name type="common">English walnut</name>
    <dbReference type="NCBI Taxonomy" id="51240"/>
    <lineage>
        <taxon>Eukaryota</taxon>
        <taxon>Viridiplantae</taxon>
        <taxon>Streptophyta</taxon>
        <taxon>Embryophyta</taxon>
        <taxon>Tracheophyta</taxon>
        <taxon>Spermatophyta</taxon>
        <taxon>Magnoliopsida</taxon>
        <taxon>eudicotyledons</taxon>
        <taxon>Gunneridae</taxon>
        <taxon>Pentapetalae</taxon>
        <taxon>rosids</taxon>
        <taxon>fabids</taxon>
        <taxon>Fagales</taxon>
        <taxon>Juglandaceae</taxon>
        <taxon>Juglans</taxon>
    </lineage>
</organism>
<reference evidence="4" key="2">
    <citation type="submission" date="2020-03" db="EMBL/GenBank/DDBJ databases">
        <title>Walnut 2.0.</title>
        <authorList>
            <person name="Marrano A."/>
            <person name="Britton M."/>
            <person name="Zimin A.V."/>
            <person name="Zaini P.A."/>
            <person name="Workman R."/>
            <person name="Puiu D."/>
            <person name="Bianco L."/>
            <person name="Allen B.J."/>
            <person name="Troggio M."/>
            <person name="Leslie C.A."/>
            <person name="Timp W."/>
            <person name="Dendekar A."/>
            <person name="Salzberg S.L."/>
            <person name="Neale D.B."/>
        </authorList>
    </citation>
    <scope>NUCLEOTIDE SEQUENCE</scope>
    <source>
        <tissue evidence="4">Leaves</tissue>
    </source>
</reference>
<dbReference type="GO" id="GO:0016787">
    <property type="term" value="F:hydrolase activity"/>
    <property type="evidence" value="ECO:0007669"/>
    <property type="project" value="UniProtKB-KW"/>
</dbReference>
<dbReference type="GO" id="GO:0006281">
    <property type="term" value="P:DNA repair"/>
    <property type="evidence" value="ECO:0007669"/>
    <property type="project" value="UniProtKB-KW"/>
</dbReference>
<gene>
    <name evidence="4" type="ORF">F2P56_035574</name>
</gene>
<keyword evidence="1" id="KW-0547">Nucleotide-binding</keyword>
<dbReference type="GO" id="GO:0000723">
    <property type="term" value="P:telomere maintenance"/>
    <property type="evidence" value="ECO:0007669"/>
    <property type="project" value="InterPro"/>
</dbReference>
<comment type="cofactor">
    <cofactor evidence="1">
        <name>Mg(2+)</name>
        <dbReference type="ChEBI" id="CHEBI:18420"/>
    </cofactor>
</comment>
<evidence type="ECO:0000256" key="1">
    <source>
        <dbReference type="RuleBase" id="RU363044"/>
    </source>
</evidence>
<dbReference type="InterPro" id="IPR049163">
    <property type="entry name" value="Pif1-like_2B_dom"/>
</dbReference>
<accession>A0A833TMM4</accession>
<evidence type="ECO:0000259" key="3">
    <source>
        <dbReference type="Pfam" id="PF21530"/>
    </source>
</evidence>
<reference evidence="4" key="1">
    <citation type="submission" date="2015-10" db="EMBL/GenBank/DDBJ databases">
        <authorList>
            <person name="Martinez-Garcia P.J."/>
            <person name="Crepeau M.W."/>
            <person name="Puiu D."/>
            <person name="Gonzalez-Ibeas D."/>
            <person name="Whalen J."/>
            <person name="Stevens K."/>
            <person name="Paul R."/>
            <person name="Butterfield T."/>
            <person name="Britton M."/>
            <person name="Reagan R."/>
            <person name="Chakraborty S."/>
            <person name="Walawage S.L."/>
            <person name="Vasquez-Gross H.A."/>
            <person name="Cardeno C."/>
            <person name="Famula R."/>
            <person name="Pratt K."/>
            <person name="Kuruganti S."/>
            <person name="Aradhya M.K."/>
            <person name="Leslie C.A."/>
            <person name="Dandekar A.M."/>
            <person name="Salzberg S.L."/>
            <person name="Wegrzyn J.L."/>
            <person name="Langley C.H."/>
            <person name="Neale D.B."/>
        </authorList>
    </citation>
    <scope>NUCLEOTIDE SEQUENCE</scope>
    <source>
        <tissue evidence="4">Leaves</tissue>
    </source>
</reference>
<dbReference type="InterPro" id="IPR027417">
    <property type="entry name" value="P-loop_NTPase"/>
</dbReference>
<dbReference type="InterPro" id="IPR010285">
    <property type="entry name" value="DNA_helicase_pif1-like_DEAD"/>
</dbReference>
<keyword evidence="1" id="KW-0234">DNA repair</keyword>
<dbReference type="PANTHER" id="PTHR10492">
    <property type="match status" value="1"/>
</dbReference>
<dbReference type="Pfam" id="PF05970">
    <property type="entry name" value="PIF1"/>
    <property type="match status" value="1"/>
</dbReference>
<dbReference type="EC" id="5.6.2.3" evidence="1"/>
<dbReference type="PANTHER" id="PTHR10492:SF94">
    <property type="entry name" value="ATP-DEPENDENT DNA HELICASE"/>
    <property type="match status" value="1"/>
</dbReference>
<dbReference type="Gene3D" id="3.40.50.300">
    <property type="entry name" value="P-loop containing nucleotide triphosphate hydrolases"/>
    <property type="match status" value="1"/>
</dbReference>
<comment type="caution">
    <text evidence="4">The sequence shown here is derived from an EMBL/GenBank/DDBJ whole genome shotgun (WGS) entry which is preliminary data.</text>
</comment>
<dbReference type="GO" id="GO:0005524">
    <property type="term" value="F:ATP binding"/>
    <property type="evidence" value="ECO:0007669"/>
    <property type="project" value="UniProtKB-KW"/>
</dbReference>
<dbReference type="Proteomes" id="UP000619265">
    <property type="component" value="Unassembled WGS sequence"/>
</dbReference>
<protein>
    <recommendedName>
        <fullName evidence="1">ATP-dependent DNA helicase</fullName>
        <ecNumber evidence="1">5.6.2.3</ecNumber>
    </recommendedName>
</protein>
<keyword evidence="1" id="KW-0233">DNA recombination</keyword>
<name>A0A833TMM4_JUGRE</name>
<dbReference type="GO" id="GO:0006310">
    <property type="term" value="P:DNA recombination"/>
    <property type="evidence" value="ECO:0007669"/>
    <property type="project" value="UniProtKB-KW"/>
</dbReference>
<dbReference type="AlphaFoldDB" id="A0A833TMM4"/>
<feature type="domain" description="DNA helicase Pif1-like DEAD-box helicase" evidence="2">
    <location>
        <begin position="46"/>
        <end position="112"/>
    </location>
</feature>
<proteinExistence type="inferred from homology"/>
<keyword evidence="1" id="KW-0227">DNA damage</keyword>
<evidence type="ECO:0000259" key="2">
    <source>
        <dbReference type="Pfam" id="PF05970"/>
    </source>
</evidence>
<dbReference type="Gramene" id="Jr16_08230_p1">
    <property type="protein sequence ID" value="cds.Jr16_08230_p1"/>
    <property type="gene ID" value="Jr16_08230"/>
</dbReference>
<dbReference type="GO" id="GO:0043139">
    <property type="term" value="F:5'-3' DNA helicase activity"/>
    <property type="evidence" value="ECO:0007669"/>
    <property type="project" value="UniProtKB-EC"/>
</dbReference>
<evidence type="ECO:0000313" key="5">
    <source>
        <dbReference type="Proteomes" id="UP000619265"/>
    </source>
</evidence>
<keyword evidence="1" id="KW-0067">ATP-binding</keyword>
<evidence type="ECO:0000313" key="4">
    <source>
        <dbReference type="EMBL" id="KAF5442969.1"/>
    </source>
</evidence>
<comment type="similarity">
    <text evidence="1">Belongs to the helicase family.</text>
</comment>
<keyword evidence="1" id="KW-0378">Hydrolase</keyword>
<comment type="catalytic activity">
    <reaction evidence="1">
        <text>ATP + H2O = ADP + phosphate + H(+)</text>
        <dbReference type="Rhea" id="RHEA:13065"/>
        <dbReference type="ChEBI" id="CHEBI:15377"/>
        <dbReference type="ChEBI" id="CHEBI:15378"/>
        <dbReference type="ChEBI" id="CHEBI:30616"/>
        <dbReference type="ChEBI" id="CHEBI:43474"/>
        <dbReference type="ChEBI" id="CHEBI:456216"/>
        <dbReference type="EC" id="5.6.2.3"/>
    </reaction>
</comment>
<feature type="domain" description="DNA helicase Pif1-like 2B" evidence="3">
    <location>
        <begin position="124"/>
        <end position="166"/>
    </location>
</feature>
<dbReference type="EMBL" id="LIHL02000016">
    <property type="protein sequence ID" value="KAF5442969.1"/>
    <property type="molecule type" value="Genomic_DNA"/>
</dbReference>
<dbReference type="Pfam" id="PF21530">
    <property type="entry name" value="Pif1_2B_dom"/>
    <property type="match status" value="1"/>
</dbReference>
<sequence>MGKNINLFHLLDGNICFDKDQFKSREIDDELAIEIPKEDIAASKAFNSEQRHVYNSVLGKIFSNRAATFFVNGPSGTRKIFLYNALLAAVRSRKLVALATASSGVAASILPGVIDASEESIMEEFLNTLTPNGFPPHELLLTINYLIMLLKNINPSEGLCNGTRLICRAFDQNVIDAEIAVGHHS</sequence>